<dbReference type="AlphaFoldDB" id="A0A1L9VEK0"/>
<evidence type="ECO:0000259" key="8">
    <source>
        <dbReference type="SMART" id="SM00382"/>
    </source>
</evidence>
<dbReference type="RefSeq" id="XP_022399079.1">
    <property type="nucleotide sequence ID" value="XM_022543643.1"/>
</dbReference>
<evidence type="ECO:0000256" key="7">
    <source>
        <dbReference type="SAM" id="MobiDB-lite"/>
    </source>
</evidence>
<proteinExistence type="inferred from homology"/>
<dbReference type="VEuPathDB" id="FungiDB:ASPGLDRAFT_27229"/>
<feature type="compositionally biased region" description="Basic residues" evidence="7">
    <location>
        <begin position="1"/>
        <end position="11"/>
    </location>
</feature>
<keyword evidence="6" id="KW-0539">Nucleus</keyword>
<dbReference type="Gene3D" id="3.40.50.300">
    <property type="entry name" value="P-loop containing nucleotide triphosphate hydrolases"/>
    <property type="match status" value="1"/>
</dbReference>
<comment type="similarity">
    <text evidence="2">Belongs to the ORC4 family.</text>
</comment>
<feature type="domain" description="AAA+ ATPase" evidence="8">
    <location>
        <begin position="290"/>
        <end position="461"/>
    </location>
</feature>
<dbReference type="InterPro" id="IPR027417">
    <property type="entry name" value="P-loop_NTPase"/>
</dbReference>
<feature type="region of interest" description="Disordered" evidence="7">
    <location>
        <begin position="1"/>
        <end position="199"/>
    </location>
</feature>
<reference evidence="10" key="1">
    <citation type="journal article" date="2017" name="Genome Biol.">
        <title>Comparative genomics reveals high biological diversity and specific adaptations in the industrially and medically important fungal genus Aspergillus.</title>
        <authorList>
            <person name="de Vries R.P."/>
            <person name="Riley R."/>
            <person name="Wiebenga A."/>
            <person name="Aguilar-Osorio G."/>
            <person name="Amillis S."/>
            <person name="Uchima C.A."/>
            <person name="Anderluh G."/>
            <person name="Asadollahi M."/>
            <person name="Askin M."/>
            <person name="Barry K."/>
            <person name="Battaglia E."/>
            <person name="Bayram O."/>
            <person name="Benocci T."/>
            <person name="Braus-Stromeyer S.A."/>
            <person name="Caldana C."/>
            <person name="Canovas D."/>
            <person name="Cerqueira G.C."/>
            <person name="Chen F."/>
            <person name="Chen W."/>
            <person name="Choi C."/>
            <person name="Clum A."/>
            <person name="Dos Santos R.A."/>
            <person name="Damasio A.R."/>
            <person name="Diallinas G."/>
            <person name="Emri T."/>
            <person name="Fekete E."/>
            <person name="Flipphi M."/>
            <person name="Freyberg S."/>
            <person name="Gallo A."/>
            <person name="Gournas C."/>
            <person name="Habgood R."/>
            <person name="Hainaut M."/>
            <person name="Harispe M.L."/>
            <person name="Henrissat B."/>
            <person name="Hilden K.S."/>
            <person name="Hope R."/>
            <person name="Hossain A."/>
            <person name="Karabika E."/>
            <person name="Karaffa L."/>
            <person name="Karanyi Z."/>
            <person name="Krasevec N."/>
            <person name="Kuo A."/>
            <person name="Kusch H."/>
            <person name="LaButti K."/>
            <person name="Lagendijk E.L."/>
            <person name="Lapidus A."/>
            <person name="Levasseur A."/>
            <person name="Lindquist E."/>
            <person name="Lipzen A."/>
            <person name="Logrieco A.F."/>
            <person name="MacCabe A."/>
            <person name="Maekelae M.R."/>
            <person name="Malavazi I."/>
            <person name="Melin P."/>
            <person name="Meyer V."/>
            <person name="Mielnichuk N."/>
            <person name="Miskei M."/>
            <person name="Molnar A.P."/>
            <person name="Mule G."/>
            <person name="Ngan C.Y."/>
            <person name="Orejas M."/>
            <person name="Orosz E."/>
            <person name="Ouedraogo J.P."/>
            <person name="Overkamp K.M."/>
            <person name="Park H.-S."/>
            <person name="Perrone G."/>
            <person name="Piumi F."/>
            <person name="Punt P.J."/>
            <person name="Ram A.F."/>
            <person name="Ramon A."/>
            <person name="Rauscher S."/>
            <person name="Record E."/>
            <person name="Riano-Pachon D.M."/>
            <person name="Robert V."/>
            <person name="Roehrig J."/>
            <person name="Ruller R."/>
            <person name="Salamov A."/>
            <person name="Salih N.S."/>
            <person name="Samson R.A."/>
            <person name="Sandor E."/>
            <person name="Sanguinetti M."/>
            <person name="Schuetze T."/>
            <person name="Sepcic K."/>
            <person name="Shelest E."/>
            <person name="Sherlock G."/>
            <person name="Sophianopoulou V."/>
            <person name="Squina F.M."/>
            <person name="Sun H."/>
            <person name="Susca A."/>
            <person name="Todd R.B."/>
            <person name="Tsang A."/>
            <person name="Unkles S.E."/>
            <person name="van de Wiele N."/>
            <person name="van Rossen-Uffink D."/>
            <person name="Oliveira J.V."/>
            <person name="Vesth T.C."/>
            <person name="Visser J."/>
            <person name="Yu J.-H."/>
            <person name="Zhou M."/>
            <person name="Andersen M.R."/>
            <person name="Archer D.B."/>
            <person name="Baker S.E."/>
            <person name="Benoit I."/>
            <person name="Brakhage A.A."/>
            <person name="Braus G.H."/>
            <person name="Fischer R."/>
            <person name="Frisvad J.C."/>
            <person name="Goldman G.H."/>
            <person name="Houbraken J."/>
            <person name="Oakley B."/>
            <person name="Pocsi I."/>
            <person name="Scazzocchio C."/>
            <person name="Seiboth B."/>
            <person name="vanKuyk P.A."/>
            <person name="Wortman J."/>
            <person name="Dyer P.S."/>
            <person name="Grigoriev I.V."/>
        </authorList>
    </citation>
    <scope>NUCLEOTIDE SEQUENCE [LARGE SCALE GENOMIC DNA]</scope>
    <source>
        <strain evidence="10">CBS 516.65</strain>
    </source>
</reference>
<comment type="subcellular location">
    <subcellularLocation>
        <location evidence="1">Nucleus</location>
    </subcellularLocation>
</comment>
<feature type="compositionally biased region" description="Polar residues" evidence="7">
    <location>
        <begin position="74"/>
        <end position="86"/>
    </location>
</feature>
<dbReference type="Pfam" id="PF14629">
    <property type="entry name" value="ORC4_C"/>
    <property type="match status" value="1"/>
</dbReference>
<dbReference type="SMART" id="SM00382">
    <property type="entry name" value="AAA"/>
    <property type="match status" value="1"/>
</dbReference>
<feature type="compositionally biased region" description="Acidic residues" evidence="7">
    <location>
        <begin position="131"/>
        <end position="155"/>
    </location>
</feature>
<evidence type="ECO:0000256" key="5">
    <source>
        <dbReference type="ARBA" id="ARBA00023125"/>
    </source>
</evidence>
<dbReference type="FunFam" id="3.40.50.300:FF:001597">
    <property type="entry name" value="Origin recognition complex subunit Orc4"/>
    <property type="match status" value="1"/>
</dbReference>
<dbReference type="InterPro" id="IPR032705">
    <property type="entry name" value="ORC4_C"/>
</dbReference>
<evidence type="ECO:0000313" key="10">
    <source>
        <dbReference type="Proteomes" id="UP000184300"/>
    </source>
</evidence>
<dbReference type="GO" id="GO:0005664">
    <property type="term" value="C:nuclear origin of replication recognition complex"/>
    <property type="evidence" value="ECO:0007669"/>
    <property type="project" value="TreeGrafter"/>
</dbReference>
<sequence length="716" mass="79397">MTNQRASKRRRVSDVDEEGDTEMRDSNGLPSSPSVKDEGSDDDAYTPATPTRSTRRRASRPTQKVEQDNEGEANTETPAKTGLRSSGRQRKPPQRFEQESKAPSSARKMAATPRSTAHTPRSTRKTRQASEVEEEDEEEDDEEEEEEEREEEEQSPEPQPTSLARTRSKRVTVNYNEDQEERRENTGRSGSPDEGDQDGVDDLVAMQLQQDLHPEQGGKDDALPPTEPLPDYAEDFQTMAQGNNFQNELKVLTQVVIEKLNGKRPVPLKGLESEYQKVYHLVEQTVTSGEGNSMLLLGSRGCGKTAIVETVLSTLAREHTNDFHVVRLNGFLHTDDRLALREMWRQLGREMNTEEEAGKISNYADTMATLLALLSHPEELFGPGQTDGVTAAKSIVILLDEFDLFVSHPRQTLLYNLFDIAQARKAPVVVIGLTTKVDVTEMLEKRVKSRFSHRYVFVPLPRSFETFSEICFAGLNLEDGELAGYYGTGAKAERWGKLLEGWEAYLEALWNDENFRPHLMRIYNQTKSVKEFFTGALLAITELHHSTYTSPPEDLTIPTPKTFANEPLTCPDPAPLPFQPSTTISSSPSSLPLSLLLAATRLTALYDPGNDATAQPQSLAPLALSFPAAYAEYVRLLTSAKVSASVSGATATAGRVWGRDVAREAWEKLVSWGLVNPVGGGSGTADGRMFRVEVSFEEVVEMAGSGGSLGRWWRDA</sequence>
<accession>A0A1L9VEK0</accession>
<dbReference type="InterPro" id="IPR041664">
    <property type="entry name" value="AAA_16"/>
</dbReference>
<evidence type="ECO:0000256" key="6">
    <source>
        <dbReference type="ARBA" id="ARBA00023242"/>
    </source>
</evidence>
<dbReference type="Proteomes" id="UP000184300">
    <property type="component" value="Unassembled WGS sequence"/>
</dbReference>
<dbReference type="PANTHER" id="PTHR12087:SF0">
    <property type="entry name" value="ORIGIN RECOGNITION COMPLEX SUBUNIT 4"/>
    <property type="match status" value="1"/>
</dbReference>
<dbReference type="OrthoDB" id="343623at2759"/>
<dbReference type="GO" id="GO:0006270">
    <property type="term" value="P:DNA replication initiation"/>
    <property type="evidence" value="ECO:0007669"/>
    <property type="project" value="TreeGrafter"/>
</dbReference>
<keyword evidence="10" id="KW-1185">Reference proteome</keyword>
<keyword evidence="5" id="KW-0238">DNA-binding</keyword>
<dbReference type="InterPro" id="IPR016527">
    <property type="entry name" value="ORC4"/>
</dbReference>
<organism evidence="9 10">
    <name type="scientific">Aspergillus glaucus CBS 516.65</name>
    <dbReference type="NCBI Taxonomy" id="1160497"/>
    <lineage>
        <taxon>Eukaryota</taxon>
        <taxon>Fungi</taxon>
        <taxon>Dikarya</taxon>
        <taxon>Ascomycota</taxon>
        <taxon>Pezizomycotina</taxon>
        <taxon>Eurotiomycetes</taxon>
        <taxon>Eurotiomycetidae</taxon>
        <taxon>Eurotiales</taxon>
        <taxon>Aspergillaceae</taxon>
        <taxon>Aspergillus</taxon>
        <taxon>Aspergillus subgen. Aspergillus</taxon>
    </lineage>
</organism>
<keyword evidence="4" id="KW-0235">DNA replication</keyword>
<dbReference type="STRING" id="1160497.A0A1L9VEK0"/>
<dbReference type="EMBL" id="KV878902">
    <property type="protein sequence ID" value="OJJ82381.1"/>
    <property type="molecule type" value="Genomic_DNA"/>
</dbReference>
<dbReference type="GeneID" id="34459904"/>
<dbReference type="PANTHER" id="PTHR12087">
    <property type="entry name" value="ORIGIN RECOGNITION COMPLEX SUBUNIT 4"/>
    <property type="match status" value="1"/>
</dbReference>
<dbReference type="SUPFAM" id="SSF52540">
    <property type="entry name" value="P-loop containing nucleoside triphosphate hydrolases"/>
    <property type="match status" value="1"/>
</dbReference>
<dbReference type="GO" id="GO:0003688">
    <property type="term" value="F:DNA replication origin binding"/>
    <property type="evidence" value="ECO:0007669"/>
    <property type="project" value="TreeGrafter"/>
</dbReference>
<name>A0A1L9VEK0_ASPGL</name>
<evidence type="ECO:0000256" key="4">
    <source>
        <dbReference type="ARBA" id="ARBA00022705"/>
    </source>
</evidence>
<evidence type="ECO:0000313" key="9">
    <source>
        <dbReference type="EMBL" id="OJJ82381.1"/>
    </source>
</evidence>
<evidence type="ECO:0000256" key="2">
    <source>
        <dbReference type="ARBA" id="ARBA00005334"/>
    </source>
</evidence>
<dbReference type="Pfam" id="PF13191">
    <property type="entry name" value="AAA_16"/>
    <property type="match status" value="1"/>
</dbReference>
<protein>
    <recommendedName>
        <fullName evidence="3">Origin recognition complex subunit 4</fullName>
    </recommendedName>
</protein>
<feature type="compositionally biased region" description="Polar residues" evidence="7">
    <location>
        <begin position="160"/>
        <end position="176"/>
    </location>
</feature>
<dbReference type="InterPro" id="IPR003593">
    <property type="entry name" value="AAA+_ATPase"/>
</dbReference>
<dbReference type="CDD" id="cd00009">
    <property type="entry name" value="AAA"/>
    <property type="match status" value="1"/>
</dbReference>
<gene>
    <name evidence="9" type="ORF">ASPGLDRAFT_27229</name>
</gene>
<evidence type="ECO:0000256" key="1">
    <source>
        <dbReference type="ARBA" id="ARBA00004123"/>
    </source>
</evidence>
<evidence type="ECO:0000256" key="3">
    <source>
        <dbReference type="ARBA" id="ARBA00019083"/>
    </source>
</evidence>